<comment type="caution">
    <text evidence="2">The sequence shown here is derived from an EMBL/GenBank/DDBJ whole genome shotgun (WGS) entry which is preliminary data.</text>
</comment>
<gene>
    <name evidence="2" type="ORF">KC19_11G052300</name>
</gene>
<accession>A0A8T0GE76</accession>
<proteinExistence type="predicted"/>
<reference evidence="2 3" key="1">
    <citation type="submission" date="2020-06" db="EMBL/GenBank/DDBJ databases">
        <title>WGS assembly of Ceratodon purpureus strain R40.</title>
        <authorList>
            <person name="Carey S.B."/>
            <person name="Jenkins J."/>
            <person name="Shu S."/>
            <person name="Lovell J.T."/>
            <person name="Sreedasyam A."/>
            <person name="Maumus F."/>
            <person name="Tiley G.P."/>
            <person name="Fernandez-Pozo N."/>
            <person name="Barry K."/>
            <person name="Chen C."/>
            <person name="Wang M."/>
            <person name="Lipzen A."/>
            <person name="Daum C."/>
            <person name="Saski C.A."/>
            <person name="Payton A.C."/>
            <person name="Mcbreen J.C."/>
            <person name="Conrad R.E."/>
            <person name="Kollar L.M."/>
            <person name="Olsson S."/>
            <person name="Huttunen S."/>
            <person name="Landis J.B."/>
            <person name="Wickett N.J."/>
            <person name="Johnson M.G."/>
            <person name="Rensing S.A."/>
            <person name="Grimwood J."/>
            <person name="Schmutz J."/>
            <person name="Mcdaniel S.F."/>
        </authorList>
    </citation>
    <scope>NUCLEOTIDE SEQUENCE [LARGE SCALE GENOMIC DNA]</scope>
    <source>
        <strain evidence="2 3">R40</strain>
    </source>
</reference>
<keyword evidence="3" id="KW-1185">Reference proteome</keyword>
<feature type="signal peptide" evidence="1">
    <location>
        <begin position="1"/>
        <end position="15"/>
    </location>
</feature>
<evidence type="ECO:0008006" key="4">
    <source>
        <dbReference type="Google" id="ProtNLM"/>
    </source>
</evidence>
<evidence type="ECO:0000313" key="2">
    <source>
        <dbReference type="EMBL" id="KAG0556419.1"/>
    </source>
</evidence>
<dbReference type="EMBL" id="CM026432">
    <property type="protein sequence ID" value="KAG0556419.1"/>
    <property type="molecule type" value="Genomic_DNA"/>
</dbReference>
<organism evidence="2 3">
    <name type="scientific">Ceratodon purpureus</name>
    <name type="common">Fire moss</name>
    <name type="synonym">Dicranum purpureum</name>
    <dbReference type="NCBI Taxonomy" id="3225"/>
    <lineage>
        <taxon>Eukaryota</taxon>
        <taxon>Viridiplantae</taxon>
        <taxon>Streptophyta</taxon>
        <taxon>Embryophyta</taxon>
        <taxon>Bryophyta</taxon>
        <taxon>Bryophytina</taxon>
        <taxon>Bryopsida</taxon>
        <taxon>Dicranidae</taxon>
        <taxon>Pseudoditrichales</taxon>
        <taxon>Ditrichaceae</taxon>
        <taxon>Ceratodon</taxon>
    </lineage>
</organism>
<keyword evidence="1" id="KW-0732">Signal</keyword>
<dbReference type="AlphaFoldDB" id="A0A8T0GE76"/>
<dbReference type="Proteomes" id="UP000822688">
    <property type="component" value="Chromosome 11"/>
</dbReference>
<evidence type="ECO:0000313" key="3">
    <source>
        <dbReference type="Proteomes" id="UP000822688"/>
    </source>
</evidence>
<protein>
    <recommendedName>
        <fullName evidence="4">Secreted protein</fullName>
    </recommendedName>
</protein>
<name>A0A8T0GE76_CERPU</name>
<sequence>MIVILKLLTGPLCTSLNALGRNACNEVLIGRFYKYFFLGNIKNHYSCIPVFDTAILKITMFCNLF</sequence>
<feature type="chain" id="PRO_5035777972" description="Secreted protein" evidence="1">
    <location>
        <begin position="16"/>
        <end position="65"/>
    </location>
</feature>
<evidence type="ECO:0000256" key="1">
    <source>
        <dbReference type="SAM" id="SignalP"/>
    </source>
</evidence>